<keyword evidence="2" id="KW-1185">Reference proteome</keyword>
<name>A0ABV5DU84_9ACTN</name>
<proteinExistence type="predicted"/>
<protein>
    <submittedName>
        <fullName evidence="1">Uncharacterized protein</fullName>
    </submittedName>
</protein>
<evidence type="ECO:0000313" key="2">
    <source>
        <dbReference type="Proteomes" id="UP001585053"/>
    </source>
</evidence>
<dbReference type="EMBL" id="JAYMRS010000003">
    <property type="protein sequence ID" value="MFB8768137.1"/>
    <property type="molecule type" value="Genomic_DNA"/>
</dbReference>
<accession>A0ABV5DU84</accession>
<sequence length="105" mass="11727">MASTITSESDLYTEVIQIIRGGEPDDEGIPLAGRISPLAPSLNTRTCACSSVLFGFGFWEALERLNPYRKDSDIWMRVFAEGDDEGDLPEGAQLIETRRVSYRVR</sequence>
<gene>
    <name evidence="1" type="ORF">VSQ78_10530</name>
</gene>
<comment type="caution">
    <text evidence="1">The sequence shown here is derived from an EMBL/GenBank/DDBJ whole genome shotgun (WGS) entry which is preliminary data.</text>
</comment>
<organism evidence="1 2">
    <name type="scientific">Nocardiopsis alba</name>
    <dbReference type="NCBI Taxonomy" id="53437"/>
    <lineage>
        <taxon>Bacteria</taxon>
        <taxon>Bacillati</taxon>
        <taxon>Actinomycetota</taxon>
        <taxon>Actinomycetes</taxon>
        <taxon>Streptosporangiales</taxon>
        <taxon>Nocardiopsidaceae</taxon>
        <taxon>Nocardiopsis</taxon>
    </lineage>
</organism>
<evidence type="ECO:0000313" key="1">
    <source>
        <dbReference type="EMBL" id="MFB8768137.1"/>
    </source>
</evidence>
<dbReference type="RefSeq" id="WP_014908268.1">
    <property type="nucleotide sequence ID" value="NZ_BAZE01000005.1"/>
</dbReference>
<reference evidence="1 2" key="1">
    <citation type="submission" date="2024-01" db="EMBL/GenBank/DDBJ databases">
        <title>Genome mining of biosynthetic gene clusters to explore secondary metabolites of Streptomyces sp.</title>
        <authorList>
            <person name="Baig A."/>
            <person name="Ajitkumar Shintre N."/>
            <person name="Kumar H."/>
            <person name="Anbarasu A."/>
            <person name="Ramaiah S."/>
        </authorList>
    </citation>
    <scope>NUCLEOTIDE SEQUENCE [LARGE SCALE GENOMIC DNA]</scope>
    <source>
        <strain evidence="1 2">A01</strain>
    </source>
</reference>
<dbReference type="Proteomes" id="UP001585053">
    <property type="component" value="Unassembled WGS sequence"/>
</dbReference>
<dbReference type="GeneID" id="91391622"/>